<dbReference type="EMBL" id="AWVK01000003">
    <property type="protein sequence ID" value="ERK46018.1"/>
    <property type="molecule type" value="Genomic_DNA"/>
</dbReference>
<proteinExistence type="predicted"/>
<reference evidence="1 2" key="1">
    <citation type="submission" date="2013-06" db="EMBL/GenBank/DDBJ databases">
        <authorList>
            <person name="Weinstock G."/>
            <person name="Sodergren E."/>
            <person name="Lobos E.A."/>
            <person name="Fulton L."/>
            <person name="Fulton R."/>
            <person name="Courtney L."/>
            <person name="Fronick C."/>
            <person name="O'Laughlin M."/>
            <person name="Godfrey J."/>
            <person name="Wilson R.M."/>
            <person name="Miner T."/>
            <person name="Farmer C."/>
            <person name="Delehaunty K."/>
            <person name="Cordes M."/>
            <person name="Minx P."/>
            <person name="Tomlinson C."/>
            <person name="Chen J."/>
            <person name="Wollam A."/>
            <person name="Pepin K.H."/>
            <person name="Bhonagiri V."/>
            <person name="Zhang X."/>
            <person name="Warren W."/>
            <person name="Mitreva M."/>
            <person name="Mardis E.R."/>
            <person name="Wilson R.K."/>
        </authorList>
    </citation>
    <scope>NUCLEOTIDE SEQUENCE [LARGE SCALE GENOMIC DNA]</scope>
    <source>
        <strain evidence="1 2">ATCC 14869</strain>
    </source>
</reference>
<protein>
    <submittedName>
        <fullName evidence="1">Uncharacterized protein</fullName>
    </submittedName>
</protein>
<organism evidence="1 2">
    <name type="scientific">Levilactobacillus brevis ATCC 14869 = DSM 20054</name>
    <dbReference type="NCBI Taxonomy" id="649758"/>
    <lineage>
        <taxon>Bacteria</taxon>
        <taxon>Bacillati</taxon>
        <taxon>Bacillota</taxon>
        <taxon>Bacilli</taxon>
        <taxon>Lactobacillales</taxon>
        <taxon>Lactobacillaceae</taxon>
        <taxon>Levilactobacillus</taxon>
    </lineage>
</organism>
<gene>
    <name evidence="1" type="ORF">HMPREF0495_00083</name>
</gene>
<comment type="caution">
    <text evidence="1">The sequence shown here is derived from an EMBL/GenBank/DDBJ whole genome shotgun (WGS) entry which is preliminary data.</text>
</comment>
<evidence type="ECO:0000313" key="1">
    <source>
        <dbReference type="EMBL" id="ERK46018.1"/>
    </source>
</evidence>
<sequence length="40" mass="4371">MILINISGLSWNELQGFTPQRLPHIIGYGFAGIVLEGCLV</sequence>
<dbReference type="AlphaFoldDB" id="U2QXK6"/>
<accession>U2QXK6</accession>
<name>U2QXK6_LEVBR</name>
<evidence type="ECO:0000313" key="2">
    <source>
        <dbReference type="Proteomes" id="UP000016644"/>
    </source>
</evidence>
<dbReference type="HOGENOM" id="CLU_3291372_0_0_9"/>
<dbReference type="Proteomes" id="UP000016644">
    <property type="component" value="Unassembled WGS sequence"/>
</dbReference>